<dbReference type="Pfam" id="PF07883">
    <property type="entry name" value="Cupin_2"/>
    <property type="match status" value="1"/>
</dbReference>
<dbReference type="Proteomes" id="UP000467105">
    <property type="component" value="Chromosome"/>
</dbReference>
<keyword evidence="2" id="KW-0413">Isomerase</keyword>
<feature type="region of interest" description="Disordered" evidence="1">
    <location>
        <begin position="1"/>
        <end position="22"/>
    </location>
</feature>
<evidence type="ECO:0000313" key="2">
    <source>
        <dbReference type="EMBL" id="BBZ47915.1"/>
    </source>
</evidence>
<sequence>MHEPSVRVVRRDQLSDDTPQTSGLHRAVAFDSRNPDAKVLSAFLSTVLPGAATGAHHHGDQETILYVLEGTARYRWGDRLQHVVEAGPGDFVFIPAHTPHQEVNASADRPTVWVVTRSNPDPIVVNLPELDKFAEPATREYPHP</sequence>
<accession>A0A7I7Z169</accession>
<protein>
    <submittedName>
        <fullName evidence="2">Mannose-6-phosphate isomerase</fullName>
    </submittedName>
</protein>
<reference evidence="2 3" key="1">
    <citation type="journal article" date="2019" name="Emerg. Microbes Infect.">
        <title>Comprehensive subspecies identification of 175 nontuberculous mycobacteria species based on 7547 genomic profiles.</title>
        <authorList>
            <person name="Matsumoto Y."/>
            <person name="Kinjo T."/>
            <person name="Motooka D."/>
            <person name="Nabeya D."/>
            <person name="Jung N."/>
            <person name="Uechi K."/>
            <person name="Horii T."/>
            <person name="Iida T."/>
            <person name="Fujita J."/>
            <person name="Nakamura S."/>
        </authorList>
    </citation>
    <scope>NUCLEOTIDE SEQUENCE [LARGE SCALE GENOMIC DNA]</scope>
    <source>
        <strain evidence="2 3">JCM 14742</strain>
    </source>
</reference>
<dbReference type="CDD" id="cd02210">
    <property type="entry name" value="cupin_BLR2406-like"/>
    <property type="match status" value="1"/>
</dbReference>
<gene>
    <name evidence="2" type="ORF">MPRM_51960</name>
</gene>
<dbReference type="Gene3D" id="2.60.120.10">
    <property type="entry name" value="Jelly Rolls"/>
    <property type="match status" value="1"/>
</dbReference>
<proteinExistence type="predicted"/>
<dbReference type="PANTHER" id="PTHR40112">
    <property type="entry name" value="H2HPP ISOMERASE"/>
    <property type="match status" value="1"/>
</dbReference>
<evidence type="ECO:0000256" key="1">
    <source>
        <dbReference type="SAM" id="MobiDB-lite"/>
    </source>
</evidence>
<dbReference type="OrthoDB" id="3620182at2"/>
<feature type="compositionally biased region" description="Basic and acidic residues" evidence="1">
    <location>
        <begin position="1"/>
        <end position="14"/>
    </location>
</feature>
<organism evidence="2 3">
    <name type="scientific">Mycobacterium parmense</name>
    <dbReference type="NCBI Taxonomy" id="185642"/>
    <lineage>
        <taxon>Bacteria</taxon>
        <taxon>Bacillati</taxon>
        <taxon>Actinomycetota</taxon>
        <taxon>Actinomycetes</taxon>
        <taxon>Mycobacteriales</taxon>
        <taxon>Mycobacteriaceae</taxon>
        <taxon>Mycobacterium</taxon>
        <taxon>Mycobacterium simiae complex</taxon>
    </lineage>
</organism>
<dbReference type="EMBL" id="AP022614">
    <property type="protein sequence ID" value="BBZ47915.1"/>
    <property type="molecule type" value="Genomic_DNA"/>
</dbReference>
<dbReference type="GO" id="GO:0016853">
    <property type="term" value="F:isomerase activity"/>
    <property type="evidence" value="ECO:0007669"/>
    <property type="project" value="UniProtKB-KW"/>
</dbReference>
<keyword evidence="3" id="KW-1185">Reference proteome</keyword>
<dbReference type="AlphaFoldDB" id="A0A7I7Z169"/>
<evidence type="ECO:0000313" key="3">
    <source>
        <dbReference type="Proteomes" id="UP000467105"/>
    </source>
</evidence>
<name>A0A7I7Z169_9MYCO</name>
<dbReference type="InterPro" id="IPR011051">
    <property type="entry name" value="RmlC_Cupin_sf"/>
</dbReference>
<dbReference type="RefSeq" id="WP_085270034.1">
    <property type="nucleotide sequence ID" value="NZ_AP022614.1"/>
</dbReference>
<dbReference type="SUPFAM" id="SSF51182">
    <property type="entry name" value="RmlC-like cupins"/>
    <property type="match status" value="1"/>
</dbReference>
<dbReference type="InterPro" id="IPR052535">
    <property type="entry name" value="Bacilysin_H2HPP_isomerase"/>
</dbReference>
<dbReference type="PANTHER" id="PTHR40112:SF1">
    <property type="entry name" value="H2HPP ISOMERASE"/>
    <property type="match status" value="1"/>
</dbReference>
<dbReference type="InterPro" id="IPR013096">
    <property type="entry name" value="Cupin_2"/>
</dbReference>
<dbReference type="InterPro" id="IPR014710">
    <property type="entry name" value="RmlC-like_jellyroll"/>
</dbReference>